<accession>A0AC11DTR0</accession>
<protein>
    <submittedName>
        <fullName evidence="1">Cellular repressor of E1A stimulated genes 1</fullName>
    </submittedName>
</protein>
<reference evidence="1" key="2">
    <citation type="submission" date="2025-08" db="UniProtKB">
        <authorList>
            <consortium name="Ensembl"/>
        </authorList>
    </citation>
    <scope>IDENTIFICATION</scope>
</reference>
<reference evidence="1" key="3">
    <citation type="submission" date="2025-09" db="UniProtKB">
        <authorList>
            <consortium name="Ensembl"/>
        </authorList>
    </citation>
    <scope>IDENTIFICATION</scope>
</reference>
<organism evidence="1">
    <name type="scientific">Ovis aries</name>
    <name type="common">Sheep</name>
    <dbReference type="NCBI Taxonomy" id="9940"/>
    <lineage>
        <taxon>Eukaryota</taxon>
        <taxon>Metazoa</taxon>
        <taxon>Chordata</taxon>
        <taxon>Craniata</taxon>
        <taxon>Vertebrata</taxon>
        <taxon>Euteleostomi</taxon>
        <taxon>Mammalia</taxon>
        <taxon>Eutheria</taxon>
        <taxon>Laurasiatheria</taxon>
        <taxon>Artiodactyla</taxon>
        <taxon>Ruminantia</taxon>
        <taxon>Pecora</taxon>
        <taxon>Bovidae</taxon>
        <taxon>Caprinae</taxon>
        <taxon>Ovis</taxon>
    </lineage>
</organism>
<reference evidence="1" key="1">
    <citation type="submission" date="2020-11" db="EMBL/GenBank/DDBJ databases">
        <authorList>
            <person name="Davenport K.M."/>
            <person name="Bickhart D.M."/>
            <person name="Smith T.P.L."/>
            <person name="Murdoch B.M."/>
            <person name="Rosen B.D."/>
        </authorList>
    </citation>
    <scope>NUCLEOTIDE SEQUENCE [LARGE SCALE GENOMIC DNA]</scope>
    <source>
        <strain evidence="1">OAR_USU_Benz2616</strain>
    </source>
</reference>
<name>A0AC11DTR0_SHEEP</name>
<dbReference type="Ensembl" id="ENSOART00020046242.1">
    <property type="protein sequence ID" value="ENSOARP00020049464.1"/>
    <property type="gene ID" value="ENSOARG00020002817.2"/>
</dbReference>
<gene>
    <name evidence="1" type="primary">CREG1</name>
</gene>
<proteinExistence type="predicted"/>
<evidence type="ECO:0000313" key="1">
    <source>
        <dbReference type="Ensembl" id="ENSOARP00020049464.1"/>
    </source>
</evidence>
<sequence>MAGCACGFVRAVLAFLLAPALVTLLVAPARGRGGRGHGDWDAAELLPPLPPRENAALVARFVTNVCDWGALATISTQEGVRGRPFADVLSLSDGPPGKGSGVPYFYLSPLQQSVGNLQENPYATLTMSLAETSFCRKYGFDPQSPLCAHIILSGTVIKVKQYMANLTSCVKFLRKFHIDLKHLLFFYGKFARRIASFLFLLACLQN</sequence>